<dbReference type="GO" id="GO:0005829">
    <property type="term" value="C:cytosol"/>
    <property type="evidence" value="ECO:0007669"/>
    <property type="project" value="TreeGrafter"/>
</dbReference>
<dbReference type="Pfam" id="PF01037">
    <property type="entry name" value="AsnC_trans_reg"/>
    <property type="match status" value="1"/>
</dbReference>
<dbReference type="GeneID" id="93425791"/>
<dbReference type="GO" id="GO:0006355">
    <property type="term" value="P:regulation of DNA-templated transcription"/>
    <property type="evidence" value="ECO:0007669"/>
    <property type="project" value="UniProtKB-ARBA"/>
</dbReference>
<dbReference type="RefSeq" id="WP_107036014.1">
    <property type="nucleotide sequence ID" value="NZ_CAONGC010000039.1"/>
</dbReference>
<dbReference type="InterPro" id="IPR011008">
    <property type="entry name" value="Dimeric_a/b-barrel"/>
</dbReference>
<evidence type="ECO:0000259" key="4">
    <source>
        <dbReference type="PROSITE" id="PS50956"/>
    </source>
</evidence>
<dbReference type="Pfam" id="PF13412">
    <property type="entry name" value="HTH_24"/>
    <property type="match status" value="1"/>
</dbReference>
<dbReference type="InterPro" id="IPR000485">
    <property type="entry name" value="AsnC-type_HTH_dom"/>
</dbReference>
<dbReference type="InterPro" id="IPR036390">
    <property type="entry name" value="WH_DNA-bd_sf"/>
</dbReference>
<dbReference type="CDD" id="cd00090">
    <property type="entry name" value="HTH_ARSR"/>
    <property type="match status" value="1"/>
</dbReference>
<comment type="caution">
    <text evidence="5">The sequence shown here is derived from an EMBL/GenBank/DDBJ whole genome shotgun (WGS) entry which is preliminary data.</text>
</comment>
<keyword evidence="1" id="KW-0805">Transcription regulation</keyword>
<dbReference type="Gene3D" id="1.10.10.10">
    <property type="entry name" value="Winged helix-like DNA-binding domain superfamily/Winged helix DNA-binding domain"/>
    <property type="match status" value="1"/>
</dbReference>
<dbReference type="Proteomes" id="UP000244925">
    <property type="component" value="Unassembled WGS sequence"/>
</dbReference>
<dbReference type="InterPro" id="IPR036388">
    <property type="entry name" value="WH-like_DNA-bd_sf"/>
</dbReference>
<keyword evidence="6" id="KW-1185">Reference proteome</keyword>
<sequence>MDKISVDRLDATDISILRILQTDGRLTTKELAARVARSATPVYERVRRLEQEGYIKGYVAILNPDRLRRGFVVICNVKLRELCREKADTFVSRIMDIAEVTECYNVSGKFDYLLKIMAPDMDYYRDFVLNILGTIDNISAIESTFVMETLKSGTAIPL</sequence>
<name>A0A2V1ISR9_9BACT</name>
<dbReference type="PROSITE" id="PS50956">
    <property type="entry name" value="HTH_ASNC_2"/>
    <property type="match status" value="1"/>
</dbReference>
<dbReference type="SMART" id="SM00344">
    <property type="entry name" value="HTH_ASNC"/>
    <property type="match status" value="1"/>
</dbReference>
<dbReference type="InterPro" id="IPR019888">
    <property type="entry name" value="Tscrpt_reg_AsnC-like"/>
</dbReference>
<evidence type="ECO:0000313" key="6">
    <source>
        <dbReference type="Proteomes" id="UP000244925"/>
    </source>
</evidence>
<proteinExistence type="predicted"/>
<dbReference type="SUPFAM" id="SSF46785">
    <property type="entry name" value="Winged helix' DNA-binding domain"/>
    <property type="match status" value="1"/>
</dbReference>
<evidence type="ECO:0000313" key="5">
    <source>
        <dbReference type="EMBL" id="PWB07639.1"/>
    </source>
</evidence>
<dbReference type="InterPro" id="IPR011991">
    <property type="entry name" value="ArsR-like_HTH"/>
</dbReference>
<evidence type="ECO:0000256" key="2">
    <source>
        <dbReference type="ARBA" id="ARBA00023125"/>
    </source>
</evidence>
<reference evidence="6" key="1">
    <citation type="submission" date="2018-02" db="EMBL/GenBank/DDBJ databases">
        <authorList>
            <person name="Clavel T."/>
            <person name="Strowig T."/>
        </authorList>
    </citation>
    <scope>NUCLEOTIDE SEQUENCE [LARGE SCALE GENOMIC DNA]</scope>
    <source>
        <strain evidence="6">DSM 100764</strain>
    </source>
</reference>
<keyword evidence="3" id="KW-0804">Transcription</keyword>
<evidence type="ECO:0000256" key="3">
    <source>
        <dbReference type="ARBA" id="ARBA00023163"/>
    </source>
</evidence>
<dbReference type="SUPFAM" id="SSF54909">
    <property type="entry name" value="Dimeric alpha+beta barrel"/>
    <property type="match status" value="1"/>
</dbReference>
<protein>
    <submittedName>
        <fullName evidence="5">Lrp/AsnC family transcriptional regulator</fullName>
    </submittedName>
</protein>
<dbReference type="AlphaFoldDB" id="A0A2V1ISR9"/>
<dbReference type="Gene3D" id="3.30.70.920">
    <property type="match status" value="1"/>
</dbReference>
<dbReference type="PANTHER" id="PTHR30154:SF34">
    <property type="entry name" value="TRANSCRIPTIONAL REGULATOR AZLB"/>
    <property type="match status" value="1"/>
</dbReference>
<keyword evidence="2" id="KW-0238">DNA-binding</keyword>
<organism evidence="5 6">
    <name type="scientific">Paramuribaculum intestinale</name>
    <dbReference type="NCBI Taxonomy" id="2094151"/>
    <lineage>
        <taxon>Bacteria</taxon>
        <taxon>Pseudomonadati</taxon>
        <taxon>Bacteroidota</taxon>
        <taxon>Bacteroidia</taxon>
        <taxon>Bacteroidales</taxon>
        <taxon>Muribaculaceae</taxon>
        <taxon>Paramuribaculum</taxon>
    </lineage>
</organism>
<gene>
    <name evidence="5" type="ORF">C5O25_06935</name>
</gene>
<dbReference type="PANTHER" id="PTHR30154">
    <property type="entry name" value="LEUCINE-RESPONSIVE REGULATORY PROTEIN"/>
    <property type="match status" value="1"/>
</dbReference>
<dbReference type="GO" id="GO:0043565">
    <property type="term" value="F:sequence-specific DNA binding"/>
    <property type="evidence" value="ECO:0007669"/>
    <property type="project" value="InterPro"/>
</dbReference>
<dbReference type="GO" id="GO:0043200">
    <property type="term" value="P:response to amino acid"/>
    <property type="evidence" value="ECO:0007669"/>
    <property type="project" value="TreeGrafter"/>
</dbReference>
<dbReference type="InterPro" id="IPR019887">
    <property type="entry name" value="Tscrpt_reg_AsnC/Lrp_C"/>
</dbReference>
<accession>A0A2V1ISR9</accession>
<evidence type="ECO:0000256" key="1">
    <source>
        <dbReference type="ARBA" id="ARBA00023015"/>
    </source>
</evidence>
<feature type="domain" description="HTH asnC-type" evidence="4">
    <location>
        <begin position="9"/>
        <end position="72"/>
    </location>
</feature>
<dbReference type="PRINTS" id="PR00033">
    <property type="entry name" value="HTHASNC"/>
</dbReference>
<dbReference type="EMBL" id="PUBV01000011">
    <property type="protein sequence ID" value="PWB07639.1"/>
    <property type="molecule type" value="Genomic_DNA"/>
</dbReference>